<proteinExistence type="predicted"/>
<dbReference type="EMBL" id="MN740292">
    <property type="protein sequence ID" value="QHT98399.1"/>
    <property type="molecule type" value="Genomic_DNA"/>
</dbReference>
<evidence type="ECO:0000313" key="1">
    <source>
        <dbReference type="EMBL" id="QHT98399.1"/>
    </source>
</evidence>
<protein>
    <submittedName>
        <fullName evidence="1">Uncharacterized protein</fullName>
    </submittedName>
</protein>
<name>A0A6C0J0M0_9ZZZZ</name>
<organism evidence="1">
    <name type="scientific">viral metagenome</name>
    <dbReference type="NCBI Taxonomy" id="1070528"/>
    <lineage>
        <taxon>unclassified sequences</taxon>
        <taxon>metagenomes</taxon>
        <taxon>organismal metagenomes</taxon>
    </lineage>
</organism>
<accession>A0A6C0J0M0</accession>
<dbReference type="AlphaFoldDB" id="A0A6C0J0M0"/>
<reference evidence="1" key="1">
    <citation type="journal article" date="2020" name="Nature">
        <title>Giant virus diversity and host interactions through global metagenomics.</title>
        <authorList>
            <person name="Schulz F."/>
            <person name="Roux S."/>
            <person name="Paez-Espino D."/>
            <person name="Jungbluth S."/>
            <person name="Walsh D.A."/>
            <person name="Denef V.J."/>
            <person name="McMahon K.D."/>
            <person name="Konstantinidis K.T."/>
            <person name="Eloe-Fadrosh E.A."/>
            <person name="Kyrpides N.C."/>
            <person name="Woyke T."/>
        </authorList>
    </citation>
    <scope>NUCLEOTIDE SEQUENCE</scope>
    <source>
        <strain evidence="1">GVMAG-M-3300025652-16</strain>
    </source>
</reference>
<sequence>MDDQIYSKSTIEKFLNENLLFRDAKLKKYYDRNLQRDLGKFRSRVHSTHSNKDFEKVVYLLITDSLRDIILETVGELSEYMKDMGDIIVSGGEAFNLYVDFNDRIVTPDIDAKFVPRMAVNPKYFGKLQATKLLLWNRLGEISKRLNTRVRKRFVNMKKKNPKLFKFLGISLKPSGSVVSRRYTLIKKKKGGLGNKPVKGDVFIDVELFALDTNLRFFSPKTGKIEDVTLGGMLDIPFMRPKEFGYEVVLSRRKGITYRNYDTGKLTVSNKVYVASKEFLIEDIYLMSKLNLRPDKKTKDRLRLAKLGQLFDKKIKNSDSIDDVFRRVRSKIVRKAPATKKNGHVSMNKAKRVDPYKYKNFTTKPSEEKLSKQLVQGLKPVVGNAKINGYINSSGNKKLNLKTLKWTNVKNNSYVKNEFKLRATNAKNLPKNFNVSNTLYGYKPRRNTWVNKNVLNKSAAIPFVGLKK</sequence>